<evidence type="ECO:0000256" key="1">
    <source>
        <dbReference type="SAM" id="MobiDB-lite"/>
    </source>
</evidence>
<evidence type="ECO:0000313" key="3">
    <source>
        <dbReference type="EMBL" id="CAE6503087.1"/>
    </source>
</evidence>
<feature type="domain" description="SPT23/MGA2-like DNA-binding" evidence="2">
    <location>
        <begin position="31"/>
        <end position="98"/>
    </location>
</feature>
<evidence type="ECO:0000259" key="2">
    <source>
        <dbReference type="Pfam" id="PF25603"/>
    </source>
</evidence>
<evidence type="ECO:0000313" key="4">
    <source>
        <dbReference type="Proteomes" id="UP000663843"/>
    </source>
</evidence>
<feature type="region of interest" description="Disordered" evidence="1">
    <location>
        <begin position="151"/>
        <end position="181"/>
    </location>
</feature>
<name>A0A8H3HCE6_9AGAM</name>
<reference evidence="3" key="1">
    <citation type="submission" date="2021-01" db="EMBL/GenBank/DDBJ databases">
        <authorList>
            <person name="Kaushik A."/>
        </authorList>
    </citation>
    <scope>NUCLEOTIDE SEQUENCE</scope>
    <source>
        <strain evidence="3">AG2-2IIIB</strain>
    </source>
</reference>
<sequence>MILRPSSPLTRLDPNDPAPSELADLRFLGCEDDTIVLYNCADVLDFKNGTVDLPVRLTCCCRHHSKKVGIGRPSIFGSITFILHDHTGRTVGTGTTSRLCARSGSIGRYPGWCGLDSAELGSNGTDCTQSQSHCRDQRKYAERFTEGIKIQGRTQTPNQAAPQEPGEWRRVGGRDQRGRHDSWSVEFSDPVEGILPTAPEPDAVHLWDVWDAKHVDGGCERHDDALAYSLGIFVPAEVAYSFESPYEAAFSGAGHVSCPVVESCSVAAPYEHPLSVAYDVPFSDSYHRPLARAFSYSRYLTQRHVKRLYGFVVGFCQRITGHKR</sequence>
<gene>
    <name evidence="3" type="ORF">RDB_LOCUS141878</name>
</gene>
<organism evidence="3 4">
    <name type="scientific">Rhizoctonia solani</name>
    <dbReference type="NCBI Taxonomy" id="456999"/>
    <lineage>
        <taxon>Eukaryota</taxon>
        <taxon>Fungi</taxon>
        <taxon>Dikarya</taxon>
        <taxon>Basidiomycota</taxon>
        <taxon>Agaricomycotina</taxon>
        <taxon>Agaricomycetes</taxon>
        <taxon>Cantharellales</taxon>
        <taxon>Ceratobasidiaceae</taxon>
        <taxon>Rhizoctonia</taxon>
    </lineage>
</organism>
<feature type="compositionally biased region" description="Polar residues" evidence="1">
    <location>
        <begin position="152"/>
        <end position="161"/>
    </location>
</feature>
<accession>A0A8H3HCE6</accession>
<proteinExistence type="predicted"/>
<dbReference type="EMBL" id="CAJMWT010005213">
    <property type="protein sequence ID" value="CAE6503087.1"/>
    <property type="molecule type" value="Genomic_DNA"/>
</dbReference>
<feature type="compositionally biased region" description="Basic and acidic residues" evidence="1">
    <location>
        <begin position="166"/>
        <end position="181"/>
    </location>
</feature>
<comment type="caution">
    <text evidence="3">The sequence shown here is derived from an EMBL/GenBank/DDBJ whole genome shotgun (WGS) entry which is preliminary data.</text>
</comment>
<dbReference type="Proteomes" id="UP000663843">
    <property type="component" value="Unassembled WGS sequence"/>
</dbReference>
<dbReference type="Pfam" id="PF25603">
    <property type="entry name" value="SPT23_MGA2_DBD"/>
    <property type="match status" value="1"/>
</dbReference>
<dbReference type="AlphaFoldDB" id="A0A8H3HCE6"/>
<protein>
    <recommendedName>
        <fullName evidence="2">SPT23/MGA2-like DNA-binding domain-containing protein</fullName>
    </recommendedName>
</protein>
<dbReference type="InterPro" id="IPR057962">
    <property type="entry name" value="SPT23_MGA2_DBD"/>
</dbReference>